<dbReference type="Proteomes" id="UP000184203">
    <property type="component" value="Unassembled WGS sequence"/>
</dbReference>
<protein>
    <recommendedName>
        <fullName evidence="3">ABM domain-containing protein</fullName>
    </recommendedName>
</protein>
<accession>A0A1M7A4S9</accession>
<name>A0A1M7A4S9_HALPU</name>
<sequence length="114" mass="13371">MAETTLFRYRLKPGRIERLREWVEEVDSRRDEAIETLQDESVFSEAAFLNSTEDGDYVMFYMEAEDLETAHDVFESSQHDLDLEFKQLLGDIVAEDQPEQSIEPLYHLANPDRP</sequence>
<reference evidence="2" key="1">
    <citation type="submission" date="2016-11" db="EMBL/GenBank/DDBJ databases">
        <authorList>
            <person name="Varghese N."/>
            <person name="Submissions S."/>
        </authorList>
    </citation>
    <scope>NUCLEOTIDE SEQUENCE [LARGE SCALE GENOMIC DNA]</scope>
    <source>
        <strain evidence="2">DX253</strain>
    </source>
</reference>
<evidence type="ECO:0008006" key="3">
    <source>
        <dbReference type="Google" id="ProtNLM"/>
    </source>
</evidence>
<proteinExistence type="predicted"/>
<dbReference type="InterPro" id="IPR046174">
    <property type="entry name" value="DUF6176"/>
</dbReference>
<organism evidence="1 2">
    <name type="scientific">Haladaptatus paucihalophilus DX253</name>
    <dbReference type="NCBI Taxonomy" id="797209"/>
    <lineage>
        <taxon>Archaea</taxon>
        <taxon>Methanobacteriati</taxon>
        <taxon>Methanobacteriota</taxon>
        <taxon>Stenosarchaea group</taxon>
        <taxon>Halobacteria</taxon>
        <taxon>Halobacteriales</taxon>
        <taxon>Haladaptataceae</taxon>
        <taxon>Haladaptatus</taxon>
    </lineage>
</organism>
<dbReference type="Pfam" id="PF19673">
    <property type="entry name" value="DUF6176"/>
    <property type="match status" value="1"/>
</dbReference>
<evidence type="ECO:0000313" key="2">
    <source>
        <dbReference type="Proteomes" id="UP000184203"/>
    </source>
</evidence>
<keyword evidence="2" id="KW-1185">Reference proteome</keyword>
<dbReference type="OrthoDB" id="197321at2157"/>
<dbReference type="RefSeq" id="WP_018129147.1">
    <property type="nucleotide sequence ID" value="NZ_AEMG01000018.1"/>
</dbReference>
<evidence type="ECO:0000313" key="1">
    <source>
        <dbReference type="EMBL" id="SHL37754.1"/>
    </source>
</evidence>
<gene>
    <name evidence="1" type="ORF">SAMN05444342_3704</name>
</gene>
<dbReference type="AlphaFoldDB" id="A0A1M7A4S9"/>
<dbReference type="EMBL" id="FRAN01000006">
    <property type="protein sequence ID" value="SHL37754.1"/>
    <property type="molecule type" value="Genomic_DNA"/>
</dbReference>